<reference evidence="17 18" key="1">
    <citation type="submission" date="2021-04" db="EMBL/GenBank/DDBJ databases">
        <authorList>
            <person name="De Guttry C."/>
            <person name="Zahm M."/>
            <person name="Klopp C."/>
            <person name="Cabau C."/>
            <person name="Louis A."/>
            <person name="Berthelot C."/>
            <person name="Parey E."/>
            <person name="Roest Crollius H."/>
            <person name="Montfort J."/>
            <person name="Robinson-Rechavi M."/>
            <person name="Bucao C."/>
            <person name="Bouchez O."/>
            <person name="Gislard M."/>
            <person name="Lluch J."/>
            <person name="Milhes M."/>
            <person name="Lampietro C."/>
            <person name="Lopez Roques C."/>
            <person name="Donnadieu C."/>
            <person name="Braasch I."/>
            <person name="Desvignes T."/>
            <person name="Postlethwait J."/>
            <person name="Bobe J."/>
            <person name="Wedekind C."/>
            <person name="Guiguen Y."/>
        </authorList>
    </citation>
    <scope>NUCLEOTIDE SEQUENCE [LARGE SCALE GENOMIC DNA]</scope>
    <source>
        <strain evidence="17">Cs_M1</strain>
        <tissue evidence="17">Blood</tissue>
    </source>
</reference>
<keyword evidence="6" id="KW-0805">Transcription regulation</keyword>
<dbReference type="SUPFAM" id="SSF47459">
    <property type="entry name" value="HLH, helix-loop-helix DNA-binding domain"/>
    <property type="match status" value="1"/>
</dbReference>
<dbReference type="GO" id="GO:0007399">
    <property type="term" value="P:nervous system development"/>
    <property type="evidence" value="ECO:0007669"/>
    <property type="project" value="UniProtKB-KW"/>
</dbReference>
<evidence type="ECO:0000256" key="3">
    <source>
        <dbReference type="ARBA" id="ARBA00022491"/>
    </source>
</evidence>
<dbReference type="GO" id="GO:0003677">
    <property type="term" value="F:DNA binding"/>
    <property type="evidence" value="ECO:0007669"/>
    <property type="project" value="UniProtKB-KW"/>
</dbReference>
<evidence type="ECO:0000256" key="14">
    <source>
        <dbReference type="SAM" id="MobiDB-lite"/>
    </source>
</evidence>
<dbReference type="Pfam" id="PF00010">
    <property type="entry name" value="HLH"/>
    <property type="match status" value="1"/>
</dbReference>
<dbReference type="InterPro" id="IPR003650">
    <property type="entry name" value="Orange_dom"/>
</dbReference>
<protein>
    <recommendedName>
        <fullName evidence="12">Transcription factor HES-5</fullName>
    </recommendedName>
    <alternativeName>
        <fullName evidence="13">Hairy and enhancer of split 5</fullName>
    </alternativeName>
</protein>
<evidence type="ECO:0000256" key="10">
    <source>
        <dbReference type="ARBA" id="ARBA00023791"/>
    </source>
</evidence>
<evidence type="ECO:0000256" key="2">
    <source>
        <dbReference type="ARBA" id="ARBA00022473"/>
    </source>
</evidence>
<proteinExistence type="predicted"/>
<feature type="domain" description="Orange" evidence="16">
    <location>
        <begin position="153"/>
        <end position="185"/>
    </location>
</feature>
<dbReference type="InterPro" id="IPR011598">
    <property type="entry name" value="bHLH_dom"/>
</dbReference>
<evidence type="ECO:0000256" key="9">
    <source>
        <dbReference type="ARBA" id="ARBA00023242"/>
    </source>
</evidence>
<dbReference type="PROSITE" id="PS50888">
    <property type="entry name" value="BHLH"/>
    <property type="match status" value="1"/>
</dbReference>
<accession>A0AAN8LB58</accession>
<evidence type="ECO:0000256" key="8">
    <source>
        <dbReference type="ARBA" id="ARBA00023163"/>
    </source>
</evidence>
<evidence type="ECO:0000259" key="15">
    <source>
        <dbReference type="PROSITE" id="PS50888"/>
    </source>
</evidence>
<dbReference type="GO" id="GO:0005634">
    <property type="term" value="C:nucleus"/>
    <property type="evidence" value="ECO:0007669"/>
    <property type="project" value="UniProtKB-SubCell"/>
</dbReference>
<keyword evidence="8" id="KW-0804">Transcription</keyword>
<dbReference type="EMBL" id="JAGTTL010000019">
    <property type="protein sequence ID" value="KAK6307869.1"/>
    <property type="molecule type" value="Genomic_DNA"/>
</dbReference>
<dbReference type="GO" id="GO:0097150">
    <property type="term" value="P:neuronal stem cell population maintenance"/>
    <property type="evidence" value="ECO:0007669"/>
    <property type="project" value="UniProtKB-ARBA"/>
</dbReference>
<evidence type="ECO:0000256" key="11">
    <source>
        <dbReference type="ARBA" id="ARBA00060201"/>
    </source>
</evidence>
<evidence type="ECO:0000313" key="17">
    <source>
        <dbReference type="EMBL" id="KAK6307869.1"/>
    </source>
</evidence>
<feature type="domain" description="BHLH" evidence="15">
    <location>
        <begin position="86"/>
        <end position="142"/>
    </location>
</feature>
<name>A0AAN8LB58_9TELE</name>
<dbReference type="Gene3D" id="4.10.280.10">
    <property type="entry name" value="Helix-loop-helix DNA-binding domain"/>
    <property type="match status" value="1"/>
</dbReference>
<dbReference type="GO" id="GO:0045596">
    <property type="term" value="P:negative regulation of cell differentiation"/>
    <property type="evidence" value="ECO:0007669"/>
    <property type="project" value="UniProtKB-ARBA"/>
</dbReference>
<evidence type="ECO:0000259" key="16">
    <source>
        <dbReference type="PROSITE" id="PS51054"/>
    </source>
</evidence>
<gene>
    <name evidence="17" type="ORF">J4Q44_G00211400</name>
</gene>
<dbReference type="InterPro" id="IPR036638">
    <property type="entry name" value="HLH_DNA-bd_sf"/>
</dbReference>
<dbReference type="GO" id="GO:0006355">
    <property type="term" value="P:regulation of DNA-templated transcription"/>
    <property type="evidence" value="ECO:0007669"/>
    <property type="project" value="InterPro"/>
</dbReference>
<keyword evidence="18" id="KW-1185">Reference proteome</keyword>
<dbReference type="Proteomes" id="UP001356427">
    <property type="component" value="Unassembled WGS sequence"/>
</dbReference>
<dbReference type="SMART" id="SM00353">
    <property type="entry name" value="HLH"/>
    <property type="match status" value="1"/>
</dbReference>
<evidence type="ECO:0000256" key="5">
    <source>
        <dbReference type="ARBA" id="ARBA00022902"/>
    </source>
</evidence>
<evidence type="ECO:0000256" key="13">
    <source>
        <dbReference type="ARBA" id="ARBA00081413"/>
    </source>
</evidence>
<comment type="subunit">
    <text evidence="10">Transcription repression requires formation of a complex with a corepressor protein of the Groucho/TLE family.</text>
</comment>
<keyword evidence="5" id="KW-0524">Neurogenesis</keyword>
<dbReference type="AlphaFoldDB" id="A0AAN8LB58"/>
<organism evidence="17 18">
    <name type="scientific">Coregonus suidteri</name>
    <dbReference type="NCBI Taxonomy" id="861788"/>
    <lineage>
        <taxon>Eukaryota</taxon>
        <taxon>Metazoa</taxon>
        <taxon>Chordata</taxon>
        <taxon>Craniata</taxon>
        <taxon>Vertebrata</taxon>
        <taxon>Euteleostomi</taxon>
        <taxon>Actinopterygii</taxon>
        <taxon>Neopterygii</taxon>
        <taxon>Teleostei</taxon>
        <taxon>Protacanthopterygii</taxon>
        <taxon>Salmoniformes</taxon>
        <taxon>Salmonidae</taxon>
        <taxon>Coregoninae</taxon>
        <taxon>Coregonus</taxon>
    </lineage>
</organism>
<evidence type="ECO:0000256" key="7">
    <source>
        <dbReference type="ARBA" id="ARBA00023125"/>
    </source>
</evidence>
<dbReference type="PROSITE" id="PS51054">
    <property type="entry name" value="ORANGE"/>
    <property type="match status" value="1"/>
</dbReference>
<keyword evidence="3" id="KW-0678">Repressor</keyword>
<dbReference type="InterPro" id="IPR050370">
    <property type="entry name" value="HES_HEY"/>
</dbReference>
<dbReference type="CDD" id="cd11461">
    <property type="entry name" value="bHLH-O_HES5"/>
    <property type="match status" value="1"/>
</dbReference>
<evidence type="ECO:0000256" key="6">
    <source>
        <dbReference type="ARBA" id="ARBA00023015"/>
    </source>
</evidence>
<comment type="function">
    <text evidence="11">Transcriptional repressor of genes that require a bHLH protein for their transcription. Plays an important role as neurogenesis negative regulator.</text>
</comment>
<keyword evidence="4" id="KW-0221">Differentiation</keyword>
<comment type="subcellular location">
    <subcellularLocation>
        <location evidence="1">Nucleus</location>
    </subcellularLocation>
</comment>
<feature type="region of interest" description="Disordered" evidence="14">
    <location>
        <begin position="196"/>
        <end position="217"/>
    </location>
</feature>
<comment type="caution">
    <text evidence="17">The sequence shown here is derived from an EMBL/GenBank/DDBJ whole genome shotgun (WGS) entry which is preliminary data.</text>
</comment>
<keyword evidence="7" id="KW-0238">DNA-binding</keyword>
<evidence type="ECO:0000256" key="4">
    <source>
        <dbReference type="ARBA" id="ARBA00022782"/>
    </source>
</evidence>
<evidence type="ECO:0000256" key="12">
    <source>
        <dbReference type="ARBA" id="ARBA00072975"/>
    </source>
</evidence>
<keyword evidence="2" id="KW-0217">Developmental protein</keyword>
<keyword evidence="9" id="KW-0539">Nucleus</keyword>
<dbReference type="PANTHER" id="PTHR10985">
    <property type="entry name" value="BASIC HELIX-LOOP-HELIX TRANSCRIPTION FACTOR, HES-RELATED"/>
    <property type="match status" value="1"/>
</dbReference>
<evidence type="ECO:0000256" key="1">
    <source>
        <dbReference type="ARBA" id="ARBA00004123"/>
    </source>
</evidence>
<dbReference type="FunFam" id="4.10.280.10:FF:000033">
    <property type="entry name" value="Transcription factor HES-5"/>
    <property type="match status" value="1"/>
</dbReference>
<dbReference type="GO" id="GO:0046983">
    <property type="term" value="F:protein dimerization activity"/>
    <property type="evidence" value="ECO:0007669"/>
    <property type="project" value="InterPro"/>
</dbReference>
<dbReference type="GO" id="GO:0048513">
    <property type="term" value="P:animal organ development"/>
    <property type="evidence" value="ECO:0007669"/>
    <property type="project" value="UniProtKB-ARBA"/>
</dbReference>
<sequence>MWQPGISQCPSQPSHWLRTVRNSNKPKTHTFIWRFRSINRWERQREDSTYPTGSLPRLQLNRTTTATAMAPTMIRQMTYSKQHLSLTKVRKPVVEKMRRDRINTSIEQLKALLGPEFLLQQPDSKQEKADILEMTVYFLSQQHQAGSSSTAAANEGYSRCVQEAVSFLSQCEVKTQSHSRLLCHFHFHSLQTSSQNSQAPRSLSPLGSPVHQATTKGVMRPVSHPLWRPW</sequence>
<evidence type="ECO:0000313" key="18">
    <source>
        <dbReference type="Proteomes" id="UP001356427"/>
    </source>
</evidence>
<dbReference type="GO" id="GO:0030154">
    <property type="term" value="P:cell differentiation"/>
    <property type="evidence" value="ECO:0007669"/>
    <property type="project" value="UniProtKB-KW"/>
</dbReference>